<dbReference type="Proteomes" id="UP000283765">
    <property type="component" value="Unassembled WGS sequence"/>
</dbReference>
<protein>
    <submittedName>
        <fullName evidence="2">Uncharacterized protein</fullName>
    </submittedName>
</protein>
<accession>A0A412RKK7</accession>
<reference evidence="2 3" key="1">
    <citation type="submission" date="2018-08" db="EMBL/GenBank/DDBJ databases">
        <title>A genome reference for cultivated species of the human gut microbiota.</title>
        <authorList>
            <person name="Zou Y."/>
            <person name="Xue W."/>
            <person name="Luo G."/>
        </authorList>
    </citation>
    <scope>NUCLEOTIDE SEQUENCE [LARGE SCALE GENOMIC DNA]</scope>
    <source>
        <strain evidence="2 3">AF17-27</strain>
    </source>
</reference>
<comment type="caution">
    <text evidence="2">The sequence shown here is derived from an EMBL/GenBank/DDBJ whole genome shotgun (WGS) entry which is preliminary data.</text>
</comment>
<evidence type="ECO:0000256" key="1">
    <source>
        <dbReference type="SAM" id="MobiDB-lite"/>
    </source>
</evidence>
<evidence type="ECO:0000313" key="2">
    <source>
        <dbReference type="EMBL" id="RGU23076.1"/>
    </source>
</evidence>
<organism evidence="2 3">
    <name type="scientific">Agathobacter rectalis</name>
    <dbReference type="NCBI Taxonomy" id="39491"/>
    <lineage>
        <taxon>Bacteria</taxon>
        <taxon>Bacillati</taxon>
        <taxon>Bacillota</taxon>
        <taxon>Clostridia</taxon>
        <taxon>Lachnospirales</taxon>
        <taxon>Lachnospiraceae</taxon>
        <taxon>Agathobacter</taxon>
    </lineage>
</organism>
<dbReference type="RefSeq" id="WP_117994209.1">
    <property type="nucleotide sequence ID" value="NZ_QRXR01000015.1"/>
</dbReference>
<dbReference type="EMBL" id="QRXR01000015">
    <property type="protein sequence ID" value="RGU23076.1"/>
    <property type="molecule type" value="Genomic_DNA"/>
</dbReference>
<feature type="compositionally biased region" description="Basic and acidic residues" evidence="1">
    <location>
        <begin position="307"/>
        <end position="316"/>
    </location>
</feature>
<name>A0A412RKK7_9FIRM</name>
<feature type="region of interest" description="Disordered" evidence="1">
    <location>
        <begin position="306"/>
        <end position="329"/>
    </location>
</feature>
<gene>
    <name evidence="2" type="ORF">DWW89_10215</name>
</gene>
<evidence type="ECO:0000313" key="3">
    <source>
        <dbReference type="Proteomes" id="UP000283765"/>
    </source>
</evidence>
<dbReference type="AlphaFoldDB" id="A0A412RKK7"/>
<proteinExistence type="predicted"/>
<sequence>MVEKQENSVLYYPIREDAARRTKEMNSFSDYKEGSATAEYRRCVDQAVEIAKQQKEKVDPIYHGKIDALVDNYARKLADNMNRGFEIDARVPSVMVAGPSNFPTGKKEKQNAARAQNMEEWRQVQGILDKIKGTGMGGISADNPHAVEQLEKQLEGLEKSQQVMKEVNAYYRKYQTLDGCTALSTVEIEKLKVSMEQPWHLGNKPFQSFALSNNSAEIRRIKARIAELKQYAEVGFRGWEFAGGKAVANQEMNRLQLFFEEKPSAEERSILRKSGFKWAPSVGAWQRQLNHQAISAAGRIEFIRPLSGEHPRDLQPKAKQSPGRNETVR</sequence>